<evidence type="ECO:0000256" key="3">
    <source>
        <dbReference type="ARBA" id="ARBA00023125"/>
    </source>
</evidence>
<sequence>MEMEDESDIKWDHSSLWREHVKPTLLTLDIKAFKLCKLSIARRERSFVAASTDFLSVEYCFGSPALTTESLSSDSFAGVKVVTPETEQDVDKQSSETLFTFSPGGGKSSRDHVSKPHVAFAMQSSCFEFGFAQPTIYTKHPDHVEKYYGVVSGYGSQISPGRVMLPLKMDTEEDGTIYVNSKQYHGIIRRRQSRAKAVLKNKMSNCRKQPYMHHSRHLHAMRRPRGSGGRFLNTKKADAALQSKPSDPQSSKVFHPKTGQISSSVHSIGGNMVMPSKWIAAAMDVGCCNLKT</sequence>
<proteinExistence type="inferred from homology"/>
<evidence type="ECO:0000256" key="4">
    <source>
        <dbReference type="ARBA" id="ARBA00023163"/>
    </source>
</evidence>
<gene>
    <name evidence="8" type="ORF">Bca52824_094598</name>
</gene>
<evidence type="ECO:0000313" key="8">
    <source>
        <dbReference type="EMBL" id="KAG2243559.1"/>
    </source>
</evidence>
<keyword evidence="4 6" id="KW-0804">Transcription</keyword>
<name>A0A8X7P0F4_BRACI</name>
<feature type="region of interest" description="Disordered" evidence="7">
    <location>
        <begin position="237"/>
        <end position="260"/>
    </location>
</feature>
<dbReference type="PRINTS" id="PR00616">
    <property type="entry name" value="CCAATSUBUNTB"/>
</dbReference>
<protein>
    <recommendedName>
        <fullName evidence="6">Nuclear transcription factor Y subunit</fullName>
    </recommendedName>
</protein>
<dbReference type="AlphaFoldDB" id="A0A8X7P0F4"/>
<dbReference type="PANTHER" id="PTHR12632">
    <property type="entry name" value="TRANSCRIPTION FACTOR NF-Y ALPHA-RELATED"/>
    <property type="match status" value="1"/>
</dbReference>
<evidence type="ECO:0000256" key="1">
    <source>
        <dbReference type="ARBA" id="ARBA00004123"/>
    </source>
</evidence>
<feature type="compositionally biased region" description="Polar residues" evidence="7">
    <location>
        <begin position="243"/>
        <end position="252"/>
    </location>
</feature>
<dbReference type="InterPro" id="IPR001289">
    <property type="entry name" value="NFYA"/>
</dbReference>
<comment type="function">
    <text evidence="6">Component of the sequence-specific heterotrimeric transcription factor (NF-Y) which specifically recognizes a 5'-CCAAT-3' box motif found in the promoters of its target genes.</text>
</comment>
<keyword evidence="5 6" id="KW-0539">Nucleus</keyword>
<keyword evidence="9" id="KW-1185">Reference proteome</keyword>
<comment type="subunit">
    <text evidence="6">Heterotrimer.</text>
</comment>
<comment type="similarity">
    <text evidence="6">Belongs to the NFYA/HAP2 subunit family.</text>
</comment>
<evidence type="ECO:0000313" key="9">
    <source>
        <dbReference type="Proteomes" id="UP000886595"/>
    </source>
</evidence>
<reference evidence="8 9" key="1">
    <citation type="submission" date="2020-02" db="EMBL/GenBank/DDBJ databases">
        <authorList>
            <person name="Ma Q."/>
            <person name="Huang Y."/>
            <person name="Song X."/>
            <person name="Pei D."/>
        </authorList>
    </citation>
    <scope>NUCLEOTIDE SEQUENCE [LARGE SCALE GENOMIC DNA]</scope>
    <source>
        <strain evidence="8">Sxm20200214</strain>
        <tissue evidence="8">Leaf</tissue>
    </source>
</reference>
<dbReference type="GO" id="GO:0003677">
    <property type="term" value="F:DNA binding"/>
    <property type="evidence" value="ECO:0007669"/>
    <property type="project" value="UniProtKB-KW"/>
</dbReference>
<evidence type="ECO:0000256" key="6">
    <source>
        <dbReference type="RuleBase" id="RU367155"/>
    </source>
</evidence>
<dbReference type="GO" id="GO:0003700">
    <property type="term" value="F:DNA-binding transcription factor activity"/>
    <property type="evidence" value="ECO:0007669"/>
    <property type="project" value="UniProtKB-UniRule"/>
</dbReference>
<dbReference type="SMART" id="SM00521">
    <property type="entry name" value="CBF"/>
    <property type="match status" value="1"/>
</dbReference>
<dbReference type="OrthoDB" id="1097733at2759"/>
<organism evidence="8 9">
    <name type="scientific">Brassica carinata</name>
    <name type="common">Ethiopian mustard</name>
    <name type="synonym">Abyssinian cabbage</name>
    <dbReference type="NCBI Taxonomy" id="52824"/>
    <lineage>
        <taxon>Eukaryota</taxon>
        <taxon>Viridiplantae</taxon>
        <taxon>Streptophyta</taxon>
        <taxon>Embryophyta</taxon>
        <taxon>Tracheophyta</taxon>
        <taxon>Spermatophyta</taxon>
        <taxon>Magnoliopsida</taxon>
        <taxon>eudicotyledons</taxon>
        <taxon>Gunneridae</taxon>
        <taxon>Pentapetalae</taxon>
        <taxon>rosids</taxon>
        <taxon>malvids</taxon>
        <taxon>Brassicales</taxon>
        <taxon>Brassicaceae</taxon>
        <taxon>Brassiceae</taxon>
        <taxon>Brassica</taxon>
    </lineage>
</organism>
<dbReference type="PROSITE" id="PS51152">
    <property type="entry name" value="NFYA_HAP2_2"/>
    <property type="match status" value="1"/>
</dbReference>
<dbReference type="Proteomes" id="UP000886595">
    <property type="component" value="Unassembled WGS sequence"/>
</dbReference>
<dbReference type="EMBL" id="JAAMPC010000181">
    <property type="protein sequence ID" value="KAG2243559.1"/>
    <property type="molecule type" value="Genomic_DNA"/>
</dbReference>
<dbReference type="GO" id="GO:0005634">
    <property type="term" value="C:nucleus"/>
    <property type="evidence" value="ECO:0007669"/>
    <property type="project" value="UniProtKB-SubCell"/>
</dbReference>
<comment type="caution">
    <text evidence="8">The sequence shown here is derived from an EMBL/GenBank/DDBJ whole genome shotgun (WGS) entry which is preliminary data.</text>
</comment>
<dbReference type="Gene3D" id="6.10.250.2430">
    <property type="match status" value="1"/>
</dbReference>
<evidence type="ECO:0000256" key="5">
    <source>
        <dbReference type="ARBA" id="ARBA00023242"/>
    </source>
</evidence>
<evidence type="ECO:0000256" key="2">
    <source>
        <dbReference type="ARBA" id="ARBA00023015"/>
    </source>
</evidence>
<keyword evidence="2 6" id="KW-0805">Transcription regulation</keyword>
<keyword evidence="3 6" id="KW-0238">DNA-binding</keyword>
<comment type="subcellular location">
    <subcellularLocation>
        <location evidence="1 6">Nucleus</location>
    </subcellularLocation>
</comment>
<evidence type="ECO:0000256" key="7">
    <source>
        <dbReference type="SAM" id="MobiDB-lite"/>
    </source>
</evidence>
<dbReference type="Pfam" id="PF02045">
    <property type="entry name" value="CBFB_NFYA"/>
    <property type="match status" value="1"/>
</dbReference>
<accession>A0A8X7P0F4</accession>